<comment type="caution">
    <text evidence="1">The sequence shown here is derived from an EMBL/GenBank/DDBJ whole genome shotgun (WGS) entry which is preliminary data.</text>
</comment>
<gene>
    <name evidence="1" type="ORF">TNCT_324721</name>
</gene>
<evidence type="ECO:0000313" key="1">
    <source>
        <dbReference type="EMBL" id="GFR27585.1"/>
    </source>
</evidence>
<organism evidence="1 2">
    <name type="scientific">Trichonephila clavata</name>
    <name type="common">Joro spider</name>
    <name type="synonym">Nephila clavata</name>
    <dbReference type="NCBI Taxonomy" id="2740835"/>
    <lineage>
        <taxon>Eukaryota</taxon>
        <taxon>Metazoa</taxon>
        <taxon>Ecdysozoa</taxon>
        <taxon>Arthropoda</taxon>
        <taxon>Chelicerata</taxon>
        <taxon>Arachnida</taxon>
        <taxon>Araneae</taxon>
        <taxon>Araneomorphae</taxon>
        <taxon>Entelegynae</taxon>
        <taxon>Araneoidea</taxon>
        <taxon>Nephilidae</taxon>
        <taxon>Trichonephila</taxon>
    </lineage>
</organism>
<dbReference type="OrthoDB" id="10475071at2759"/>
<protein>
    <submittedName>
        <fullName evidence="1">Uncharacterized protein</fullName>
    </submittedName>
</protein>
<accession>A0A8X6JAJ0</accession>
<sequence length="95" mass="10790">MNTSTESERDTRIVAQILPPPPPRLEDTRKNFSKVHNAPECMDFCVILENIILEINTYDFAPSTEKNQYSFNAYAMQDEAGTLYVSLKKAGMEAE</sequence>
<keyword evidence="2" id="KW-1185">Reference proteome</keyword>
<dbReference type="EMBL" id="BMAO01018981">
    <property type="protein sequence ID" value="GFR27585.1"/>
    <property type="molecule type" value="Genomic_DNA"/>
</dbReference>
<name>A0A8X6JAJ0_TRICU</name>
<dbReference type="AlphaFoldDB" id="A0A8X6JAJ0"/>
<dbReference type="Proteomes" id="UP000887116">
    <property type="component" value="Unassembled WGS sequence"/>
</dbReference>
<reference evidence="1" key="1">
    <citation type="submission" date="2020-07" db="EMBL/GenBank/DDBJ databases">
        <title>Multicomponent nature underlies the extraordinary mechanical properties of spider dragline silk.</title>
        <authorList>
            <person name="Kono N."/>
            <person name="Nakamura H."/>
            <person name="Mori M."/>
            <person name="Yoshida Y."/>
            <person name="Ohtoshi R."/>
            <person name="Malay A.D."/>
            <person name="Moran D.A.P."/>
            <person name="Tomita M."/>
            <person name="Numata K."/>
            <person name="Arakawa K."/>
        </authorList>
    </citation>
    <scope>NUCLEOTIDE SEQUENCE</scope>
</reference>
<proteinExistence type="predicted"/>
<evidence type="ECO:0000313" key="2">
    <source>
        <dbReference type="Proteomes" id="UP000887116"/>
    </source>
</evidence>